<evidence type="ECO:0000256" key="2">
    <source>
        <dbReference type="ARBA" id="ARBA00007357"/>
    </source>
</evidence>
<dbReference type="Gene3D" id="1.10.1380.10">
    <property type="entry name" value="Neutral endopeptidase , domain2"/>
    <property type="match status" value="1"/>
</dbReference>
<evidence type="ECO:0000256" key="7">
    <source>
        <dbReference type="ARBA" id="ARBA00023049"/>
    </source>
</evidence>
<dbReference type="PANTHER" id="PTHR11733:SF167">
    <property type="entry name" value="FI17812P1-RELATED"/>
    <property type="match status" value="1"/>
</dbReference>
<evidence type="ECO:0000313" key="11">
    <source>
        <dbReference type="EMBL" id="MFC4160986.1"/>
    </source>
</evidence>
<organism evidence="11 12">
    <name type="scientific">Chitinimonas lacunae</name>
    <dbReference type="NCBI Taxonomy" id="1963018"/>
    <lineage>
        <taxon>Bacteria</taxon>
        <taxon>Pseudomonadati</taxon>
        <taxon>Pseudomonadota</taxon>
        <taxon>Betaproteobacteria</taxon>
        <taxon>Neisseriales</taxon>
        <taxon>Chitinibacteraceae</taxon>
        <taxon>Chitinimonas</taxon>
    </lineage>
</organism>
<protein>
    <submittedName>
        <fullName evidence="11">M13 family metallopeptidase</fullName>
    </submittedName>
</protein>
<dbReference type="InterPro" id="IPR008753">
    <property type="entry name" value="Peptidase_M13_N"/>
</dbReference>
<comment type="similarity">
    <text evidence="2">Belongs to the peptidase M13 family.</text>
</comment>
<feature type="chain" id="PRO_5045337664" evidence="8">
    <location>
        <begin position="23"/>
        <end position="670"/>
    </location>
</feature>
<dbReference type="Pfam" id="PF01431">
    <property type="entry name" value="Peptidase_M13"/>
    <property type="match status" value="1"/>
</dbReference>
<dbReference type="PROSITE" id="PS51885">
    <property type="entry name" value="NEPRILYSIN"/>
    <property type="match status" value="1"/>
</dbReference>
<feature type="domain" description="Peptidase M13 C-terminal" evidence="9">
    <location>
        <begin position="466"/>
        <end position="666"/>
    </location>
</feature>
<dbReference type="SUPFAM" id="SSF55486">
    <property type="entry name" value="Metalloproteases ('zincins'), catalytic domain"/>
    <property type="match status" value="1"/>
</dbReference>
<sequence length="670" mass="75824">MRKTFQPGRLALLLLLALPAFAAGRAGIEPEHFDRSVRIQDNLYQAVNGNWLKHTDIPADQSEWGGFTELHELSQKRVRELIEAAVAAPDAPESQQIGALYRSYLDEDMANRLGLAPLKPLLAEIEAVADRRALTRLLGNLPSRSVVTPLQPHVGIDDKNATRYLAALNQGGLGMPDRDYYLKSDARFKVVRKAYLSYLTTLLREAGFADADRRAQAVLAFETRLARIQWDQVTLRDPHKTYNKLDRKGLARVAPQLDWNTFLDGAEMGQVQEFDLGEPSYARALARMVEQEPLEVWRDYLRTRTLDEFAGLLHQPLVQAHFDFHGKTLSGMTEMRPRWKRAVRFVEALVGESIGKHYVAKYFPAESKAKMEALVGNLLKAFDQSIDGLSWMSPVTKRQAKEKLQKYRVKIGYPSKWRDYSGLEARPDDLVGNAIRGQQFHYRYDLARLGQPVDREEWGMTPQTVNAYYHPGLNEIVFPAAVLQPPFFYPEADDAVNYGAIGAIIGHEISHGFDDQGSQYDGDGNLRNWWQPADRKGFERLTSKLVQQYNRYEALPKHFVNGRLTLGENIADLSGLQIAFKAYQLSLNGKPSEVLDGFSGEQRFFIGFGQAWRSKAREPAMLQQLVADPHSPEAFRAIGSAMNSDAFHQTFGTKPGDGMYKPESQRIRIW</sequence>
<evidence type="ECO:0000256" key="3">
    <source>
        <dbReference type="ARBA" id="ARBA00022670"/>
    </source>
</evidence>
<name>A0ABV8MUH0_9NEIS</name>
<evidence type="ECO:0000256" key="5">
    <source>
        <dbReference type="ARBA" id="ARBA00022801"/>
    </source>
</evidence>
<evidence type="ECO:0000259" key="10">
    <source>
        <dbReference type="Pfam" id="PF05649"/>
    </source>
</evidence>
<keyword evidence="8" id="KW-0732">Signal</keyword>
<dbReference type="InterPro" id="IPR000718">
    <property type="entry name" value="Peptidase_M13"/>
</dbReference>
<dbReference type="InterPro" id="IPR018497">
    <property type="entry name" value="Peptidase_M13_C"/>
</dbReference>
<dbReference type="Pfam" id="PF05649">
    <property type="entry name" value="Peptidase_M13_N"/>
    <property type="match status" value="1"/>
</dbReference>
<reference evidence="12" key="1">
    <citation type="journal article" date="2019" name="Int. J. Syst. Evol. Microbiol.">
        <title>The Global Catalogue of Microorganisms (GCM) 10K type strain sequencing project: providing services to taxonomists for standard genome sequencing and annotation.</title>
        <authorList>
            <consortium name="The Broad Institute Genomics Platform"/>
            <consortium name="The Broad Institute Genome Sequencing Center for Infectious Disease"/>
            <person name="Wu L."/>
            <person name="Ma J."/>
        </authorList>
    </citation>
    <scope>NUCLEOTIDE SEQUENCE [LARGE SCALE GENOMIC DNA]</scope>
    <source>
        <strain evidence="12">LMG 29894</strain>
    </source>
</reference>
<evidence type="ECO:0000313" key="12">
    <source>
        <dbReference type="Proteomes" id="UP001595791"/>
    </source>
</evidence>
<feature type="signal peptide" evidence="8">
    <location>
        <begin position="1"/>
        <end position="22"/>
    </location>
</feature>
<keyword evidence="5" id="KW-0378">Hydrolase</keyword>
<evidence type="ECO:0000256" key="4">
    <source>
        <dbReference type="ARBA" id="ARBA00022723"/>
    </source>
</evidence>
<keyword evidence="7" id="KW-0482">Metalloprotease</keyword>
<dbReference type="PANTHER" id="PTHR11733">
    <property type="entry name" value="ZINC METALLOPROTEASE FAMILY M13 NEPRILYSIN-RELATED"/>
    <property type="match status" value="1"/>
</dbReference>
<dbReference type="InterPro" id="IPR042089">
    <property type="entry name" value="Peptidase_M13_dom_2"/>
</dbReference>
<evidence type="ECO:0000259" key="9">
    <source>
        <dbReference type="Pfam" id="PF01431"/>
    </source>
</evidence>
<keyword evidence="3" id="KW-0645">Protease</keyword>
<evidence type="ECO:0000256" key="6">
    <source>
        <dbReference type="ARBA" id="ARBA00022833"/>
    </source>
</evidence>
<keyword evidence="4" id="KW-0479">Metal-binding</keyword>
<dbReference type="CDD" id="cd08662">
    <property type="entry name" value="M13"/>
    <property type="match status" value="1"/>
</dbReference>
<dbReference type="RefSeq" id="WP_378166410.1">
    <property type="nucleotide sequence ID" value="NZ_JBHSBU010000001.1"/>
</dbReference>
<evidence type="ECO:0000256" key="1">
    <source>
        <dbReference type="ARBA" id="ARBA00001947"/>
    </source>
</evidence>
<comment type="cofactor">
    <cofactor evidence="1">
        <name>Zn(2+)</name>
        <dbReference type="ChEBI" id="CHEBI:29105"/>
    </cofactor>
</comment>
<dbReference type="Proteomes" id="UP001595791">
    <property type="component" value="Unassembled WGS sequence"/>
</dbReference>
<keyword evidence="12" id="KW-1185">Reference proteome</keyword>
<comment type="caution">
    <text evidence="11">The sequence shown here is derived from an EMBL/GenBank/DDBJ whole genome shotgun (WGS) entry which is preliminary data.</text>
</comment>
<gene>
    <name evidence="11" type="ORF">ACFOW7_16750</name>
</gene>
<feature type="domain" description="Peptidase M13 N-terminal" evidence="10">
    <location>
        <begin position="40"/>
        <end position="414"/>
    </location>
</feature>
<dbReference type="PRINTS" id="PR00786">
    <property type="entry name" value="NEPRILYSIN"/>
</dbReference>
<accession>A0ABV8MUH0</accession>
<evidence type="ECO:0000256" key="8">
    <source>
        <dbReference type="SAM" id="SignalP"/>
    </source>
</evidence>
<dbReference type="InterPro" id="IPR024079">
    <property type="entry name" value="MetalloPept_cat_dom_sf"/>
</dbReference>
<dbReference type="Gene3D" id="3.40.390.10">
    <property type="entry name" value="Collagenase (Catalytic Domain)"/>
    <property type="match status" value="1"/>
</dbReference>
<keyword evidence="6" id="KW-0862">Zinc</keyword>
<dbReference type="EMBL" id="JBHSBU010000001">
    <property type="protein sequence ID" value="MFC4160986.1"/>
    <property type="molecule type" value="Genomic_DNA"/>
</dbReference>
<proteinExistence type="inferred from homology"/>